<dbReference type="InterPro" id="IPR023485">
    <property type="entry name" value="Ptyr_pPase"/>
</dbReference>
<feature type="domain" description="Phosphotyrosine protein phosphatase I" evidence="5">
    <location>
        <begin position="2"/>
        <end position="146"/>
    </location>
</feature>
<comment type="caution">
    <text evidence="6">The sequence shown here is derived from an EMBL/GenBank/DDBJ whole genome shotgun (WGS) entry which is preliminary data.</text>
</comment>
<feature type="active site" description="Proton donor" evidence="4">
    <location>
        <position position="120"/>
    </location>
</feature>
<evidence type="ECO:0000256" key="3">
    <source>
        <dbReference type="ARBA" id="ARBA00022912"/>
    </source>
</evidence>
<dbReference type="CDD" id="cd16344">
    <property type="entry name" value="LMWPAP"/>
    <property type="match status" value="1"/>
</dbReference>
<dbReference type="InterPro" id="IPR050438">
    <property type="entry name" value="LMW_PTPase"/>
</dbReference>
<evidence type="ECO:0000256" key="4">
    <source>
        <dbReference type="PIRSR" id="PIRSR617867-1"/>
    </source>
</evidence>
<evidence type="ECO:0000313" key="6">
    <source>
        <dbReference type="EMBL" id="KYO65405.1"/>
    </source>
</evidence>
<dbReference type="PANTHER" id="PTHR11717">
    <property type="entry name" value="LOW MOLECULAR WEIGHT PROTEIN TYROSINE PHOSPHATASE"/>
    <property type="match status" value="1"/>
</dbReference>
<dbReference type="GO" id="GO:0098627">
    <property type="term" value="F:protein arginine phosphatase activity"/>
    <property type="evidence" value="ECO:0007669"/>
    <property type="project" value="UniProtKB-EC"/>
</dbReference>
<sequence>MLKVLFVCTGNTCRSSMAAALFKKLAQEKGKDIEIDSCGIAAVDGMPASSEAIQVLKERGIDLSGHRAKKLRENLLNSDLILTMTKSQRDYILNNFPKLKGRVFVLTEFINEGEFEDIEDPYGMGIETYKKVADELWNNLQKLIERIEQKTIK</sequence>
<dbReference type="PRINTS" id="PR00719">
    <property type="entry name" value="LMWPTPASE"/>
</dbReference>
<dbReference type="PANTHER" id="PTHR11717:SF31">
    <property type="entry name" value="LOW MOLECULAR WEIGHT PROTEIN-TYROSINE-PHOSPHATASE ETP-RELATED"/>
    <property type="match status" value="1"/>
</dbReference>
<feature type="active site" description="Nucleophile" evidence="4">
    <location>
        <position position="8"/>
    </location>
</feature>
<dbReference type="OrthoDB" id="9784339at2"/>
<dbReference type="InterPro" id="IPR036196">
    <property type="entry name" value="Ptyr_pPase_sf"/>
</dbReference>
<feature type="active site" evidence="4">
    <location>
        <position position="14"/>
    </location>
</feature>
<evidence type="ECO:0000259" key="5">
    <source>
        <dbReference type="SMART" id="SM00226"/>
    </source>
</evidence>
<dbReference type="InterPro" id="IPR017867">
    <property type="entry name" value="Tyr_phospatase_low_mol_wt"/>
</dbReference>
<dbReference type="STRING" id="520767.ATZ99_16390"/>
<name>A0A162MDZ1_9FIRM</name>
<reference evidence="6 7" key="1">
    <citation type="submission" date="2015-12" db="EMBL/GenBank/DDBJ databases">
        <title>Draft genome of Thermovenabulum gondwanense isolated from a red thermophilic microbial mat colonisisng an outflow channel of a bore well.</title>
        <authorList>
            <person name="Patel B.K."/>
        </authorList>
    </citation>
    <scope>NUCLEOTIDE SEQUENCE [LARGE SCALE GENOMIC DNA]</scope>
    <source>
        <strain evidence="6 7">R270</strain>
    </source>
</reference>
<dbReference type="EC" id="3.9.1.2" evidence="6"/>
<dbReference type="Pfam" id="PF01451">
    <property type="entry name" value="LMWPc"/>
    <property type="match status" value="1"/>
</dbReference>
<dbReference type="AlphaFoldDB" id="A0A162MDZ1"/>
<evidence type="ECO:0000256" key="1">
    <source>
        <dbReference type="ARBA" id="ARBA00011063"/>
    </source>
</evidence>
<comment type="similarity">
    <text evidence="1">Belongs to the low molecular weight phosphotyrosine protein phosphatase family.</text>
</comment>
<proteinExistence type="inferred from homology"/>
<keyword evidence="3" id="KW-0904">Protein phosphatase</keyword>
<keyword evidence="2 6" id="KW-0378">Hydrolase</keyword>
<dbReference type="EMBL" id="LOHZ01000035">
    <property type="protein sequence ID" value="KYO65405.1"/>
    <property type="molecule type" value="Genomic_DNA"/>
</dbReference>
<dbReference type="GO" id="GO:0004725">
    <property type="term" value="F:protein tyrosine phosphatase activity"/>
    <property type="evidence" value="ECO:0007669"/>
    <property type="project" value="InterPro"/>
</dbReference>
<dbReference type="RefSeq" id="WP_068748758.1">
    <property type="nucleotide sequence ID" value="NZ_LOHZ01000035.1"/>
</dbReference>
<accession>A0A162MDZ1</accession>
<dbReference type="Gene3D" id="3.40.50.2300">
    <property type="match status" value="1"/>
</dbReference>
<organism evidence="6 7">
    <name type="scientific">Thermovenabulum gondwanense</name>
    <dbReference type="NCBI Taxonomy" id="520767"/>
    <lineage>
        <taxon>Bacteria</taxon>
        <taxon>Bacillati</taxon>
        <taxon>Bacillota</taxon>
        <taxon>Clostridia</taxon>
        <taxon>Thermosediminibacterales</taxon>
        <taxon>Thermosediminibacteraceae</taxon>
        <taxon>Thermovenabulum</taxon>
    </lineage>
</organism>
<dbReference type="Proteomes" id="UP000075737">
    <property type="component" value="Unassembled WGS sequence"/>
</dbReference>
<dbReference type="PATRIC" id="fig|520767.4.peg.1755"/>
<keyword evidence="7" id="KW-1185">Reference proteome</keyword>
<evidence type="ECO:0000313" key="7">
    <source>
        <dbReference type="Proteomes" id="UP000075737"/>
    </source>
</evidence>
<dbReference type="SUPFAM" id="SSF52788">
    <property type="entry name" value="Phosphotyrosine protein phosphatases I"/>
    <property type="match status" value="1"/>
</dbReference>
<gene>
    <name evidence="6" type="primary">ywle</name>
    <name evidence="6" type="ORF">ATZ99_16390</name>
</gene>
<protein>
    <submittedName>
        <fullName evidence="6">Protein-arginine-phosphatase</fullName>
        <ecNumber evidence="6">3.9.1.2</ecNumber>
    </submittedName>
</protein>
<dbReference type="SMART" id="SM00226">
    <property type="entry name" value="LMWPc"/>
    <property type="match status" value="1"/>
</dbReference>
<evidence type="ECO:0000256" key="2">
    <source>
        <dbReference type="ARBA" id="ARBA00022801"/>
    </source>
</evidence>